<name>A0A161Y3H3_9GAMM</name>
<dbReference type="EMBL" id="AUXZ01000080">
    <property type="protein sequence ID" value="KZN49711.1"/>
    <property type="molecule type" value="Genomic_DNA"/>
</dbReference>
<sequence length="482" mass="53700">MAKLSIALSLVATTVAMSAQAHPLKAASDQYVADTVAWIQSESIQCTAEVPHAMCETSIVKFSDGAFDQNRTDPRQTILVLDSAVDLHTVLRYRSRIKAHLEFDPQTNTFVEGDPEVAISKLGQKLLTELDTFKDPETQAPAFLPSAWLRNLAVAYGSAAPGDTQDHITQEPHFSHGSKVLGYLTQHNPNAEFVVIDTATFLPYLQHREAVCNKDSQTFKSYMQAAAASLTQDVIEQYGVEYINFSGGYNRYHVKQAWQRNECSGNMSNYAASNMLAAMKPYYDAMFEASGVLGFQAAVINADNKDDALDVIDYPNRIRVQPYTSESVDTDVSPTGESGWQQVFKDFSNEFSGHEHIDMYVNFGYGRANFFNQNSTPKMTSDVFGMQYAADWALLSSSWSTPVAVSYAINEQAKLYNETFQIGFAPGLLKEQLLPKACNDAGDYWYVYGISAFMWMGDNMCRIQDPLKYRADQLNTLGYLSL</sequence>
<reference evidence="2 3" key="1">
    <citation type="submission" date="2013-07" db="EMBL/GenBank/DDBJ databases">
        <title>Comparative Genomic and Metabolomic Analysis of Twelve Strains of Pseudoalteromonas luteoviolacea.</title>
        <authorList>
            <person name="Vynne N.G."/>
            <person name="Mansson M."/>
            <person name="Gram L."/>
        </authorList>
    </citation>
    <scope>NUCLEOTIDE SEQUENCE [LARGE SCALE GENOMIC DNA]</scope>
    <source>
        <strain evidence="2 3">H33</strain>
    </source>
</reference>
<organism evidence="2 3">
    <name type="scientific">Pseudoalteromonas luteoviolacea H33</name>
    <dbReference type="NCBI Taxonomy" id="1365251"/>
    <lineage>
        <taxon>Bacteria</taxon>
        <taxon>Pseudomonadati</taxon>
        <taxon>Pseudomonadota</taxon>
        <taxon>Gammaproteobacteria</taxon>
        <taxon>Alteromonadales</taxon>
        <taxon>Pseudoalteromonadaceae</taxon>
        <taxon>Pseudoalteromonas</taxon>
    </lineage>
</organism>
<evidence type="ECO:0000313" key="3">
    <source>
        <dbReference type="Proteomes" id="UP000076503"/>
    </source>
</evidence>
<dbReference type="AlphaFoldDB" id="A0A161Y3H3"/>
<feature type="signal peptide" evidence="1">
    <location>
        <begin position="1"/>
        <end position="21"/>
    </location>
</feature>
<dbReference type="RefSeq" id="WP_063362332.1">
    <property type="nucleotide sequence ID" value="NZ_AUXZ01000080.1"/>
</dbReference>
<accession>A0A161Y3H3</accession>
<proteinExistence type="predicted"/>
<evidence type="ECO:0000313" key="2">
    <source>
        <dbReference type="EMBL" id="KZN49711.1"/>
    </source>
</evidence>
<dbReference type="Proteomes" id="UP000076503">
    <property type="component" value="Unassembled WGS sequence"/>
</dbReference>
<gene>
    <name evidence="2" type="ORF">N476_18135</name>
</gene>
<feature type="chain" id="PRO_5007829995" evidence="1">
    <location>
        <begin position="22"/>
        <end position="482"/>
    </location>
</feature>
<comment type="caution">
    <text evidence="2">The sequence shown here is derived from an EMBL/GenBank/DDBJ whole genome shotgun (WGS) entry which is preliminary data.</text>
</comment>
<protein>
    <submittedName>
        <fullName evidence="2">Uncharacterized protein</fullName>
    </submittedName>
</protein>
<dbReference type="PATRIC" id="fig|1365251.3.peg.2931"/>
<evidence type="ECO:0000256" key="1">
    <source>
        <dbReference type="SAM" id="SignalP"/>
    </source>
</evidence>
<dbReference type="OrthoDB" id="6291715at2"/>
<keyword evidence="1" id="KW-0732">Signal</keyword>